<keyword evidence="4" id="KW-1185">Reference proteome</keyword>
<sequence length="425" mass="44136">MTSTRHRSLTLGIALALPAALLAGCATDEASPAAPGTSDHDHDDHDEHRESSHGTEAATDTPRIALTYDGGVVVLDGTSLEQVADLPVDGFARLNPAGDERHVLVSAGDAFRVLDLGTWGEAHGNHAHFYTADPAFTQVEVAADHPGHVVHHAGRTVLFNDGSGLVESFDPHDLADGAPTTSTYVTPSPHHGVAVELENGNLLVTDGTEDARSSVVVLDSGRHEVARTDACPGVHGEAVAADEAVVLGCEDGVVVHSGGELTKIASPDAYGRIGNQAGSEESPVVLGDYKTDPDADLERPTRVSLVDTASRQITLVETGASYSFRSLGRGPHGEALVLGTDGALRVVDPGTGAITSTIAVTGAWTEPDDWQSPRPTLFVLDHTAYVTDPATKAVHAVDVESGEVYASTTLDVVPNELTGVTGLPE</sequence>
<name>A0A9D5YWZ3_9CELL</name>
<feature type="region of interest" description="Disordered" evidence="1">
    <location>
        <begin position="29"/>
        <end position="62"/>
    </location>
</feature>
<dbReference type="NCBIfam" id="NF038015">
    <property type="entry name" value="AztD"/>
    <property type="match status" value="1"/>
</dbReference>
<accession>A0A9D5YWZ3</accession>
<keyword evidence="2" id="KW-0732">Signal</keyword>
<dbReference type="Proteomes" id="UP000822993">
    <property type="component" value="Unassembled WGS sequence"/>
</dbReference>
<dbReference type="InterPro" id="IPR047697">
    <property type="entry name" value="AztD-like"/>
</dbReference>
<evidence type="ECO:0000256" key="1">
    <source>
        <dbReference type="SAM" id="MobiDB-lite"/>
    </source>
</evidence>
<evidence type="ECO:0000313" key="3">
    <source>
        <dbReference type="EMBL" id="MBE7699053.1"/>
    </source>
</evidence>
<feature type="signal peptide" evidence="2">
    <location>
        <begin position="1"/>
        <end position="30"/>
    </location>
</feature>
<comment type="caution">
    <text evidence="3">The sequence shown here is derived from an EMBL/GenBank/DDBJ whole genome shotgun (WGS) entry which is preliminary data.</text>
</comment>
<reference evidence="3 4" key="1">
    <citation type="submission" date="2020-08" db="EMBL/GenBank/DDBJ databases">
        <title>A Genomic Blueprint of the Chicken Gut Microbiome.</title>
        <authorList>
            <person name="Gilroy R."/>
            <person name="Ravi A."/>
            <person name="Getino M."/>
            <person name="Pursley I."/>
            <person name="Horton D.L."/>
            <person name="Alikhan N.-F."/>
            <person name="Baker D."/>
            <person name="Gharbi K."/>
            <person name="Hall N."/>
            <person name="Watson M."/>
            <person name="Adriaenssens E.M."/>
            <person name="Foster-Nyarko E."/>
            <person name="Jarju S."/>
            <person name="Secka A."/>
            <person name="Antonio M."/>
            <person name="Oren A."/>
            <person name="Chaudhuri R."/>
            <person name="La Ragione R.M."/>
            <person name="Hildebrand F."/>
            <person name="Pallen M.J."/>
        </authorList>
    </citation>
    <scope>NUCLEOTIDE SEQUENCE [LARGE SCALE GENOMIC DNA]</scope>
    <source>
        <strain evidence="3 4">Sa1BUA8</strain>
    </source>
</reference>
<gene>
    <name evidence="3" type="ORF">H9623_01860</name>
</gene>
<feature type="compositionally biased region" description="Basic and acidic residues" evidence="1">
    <location>
        <begin position="38"/>
        <end position="53"/>
    </location>
</feature>
<dbReference type="EMBL" id="JACSPN010000002">
    <property type="protein sequence ID" value="MBE7699053.1"/>
    <property type="molecule type" value="Genomic_DNA"/>
</dbReference>
<evidence type="ECO:0000313" key="4">
    <source>
        <dbReference type="Proteomes" id="UP000822993"/>
    </source>
</evidence>
<dbReference type="PROSITE" id="PS51257">
    <property type="entry name" value="PROKAR_LIPOPROTEIN"/>
    <property type="match status" value="1"/>
</dbReference>
<dbReference type="SUPFAM" id="SSF50969">
    <property type="entry name" value="YVTN repeat-like/Quinoprotein amine dehydrogenase"/>
    <property type="match status" value="1"/>
</dbReference>
<organism evidence="3 4">
    <name type="scientific">Oerskovia douganii</name>
    <dbReference type="NCBI Taxonomy" id="2762210"/>
    <lineage>
        <taxon>Bacteria</taxon>
        <taxon>Bacillati</taxon>
        <taxon>Actinomycetota</taxon>
        <taxon>Actinomycetes</taxon>
        <taxon>Micrococcales</taxon>
        <taxon>Cellulomonadaceae</taxon>
        <taxon>Oerskovia</taxon>
    </lineage>
</organism>
<proteinExistence type="predicted"/>
<evidence type="ECO:0000256" key="2">
    <source>
        <dbReference type="SAM" id="SignalP"/>
    </source>
</evidence>
<protein>
    <recommendedName>
        <fullName evidence="5">Secreted protein</fullName>
    </recommendedName>
</protein>
<dbReference type="RefSeq" id="WP_193718405.1">
    <property type="nucleotide sequence ID" value="NZ_JACSPN010000002.1"/>
</dbReference>
<feature type="chain" id="PRO_5038767729" description="Secreted protein" evidence="2">
    <location>
        <begin position="31"/>
        <end position="425"/>
    </location>
</feature>
<evidence type="ECO:0008006" key="5">
    <source>
        <dbReference type="Google" id="ProtNLM"/>
    </source>
</evidence>
<dbReference type="AlphaFoldDB" id="A0A9D5YWZ3"/>
<dbReference type="InterPro" id="IPR011044">
    <property type="entry name" value="Quino_amine_DH_bsu"/>
</dbReference>